<dbReference type="EMBL" id="LJKA01000036">
    <property type="protein sequence ID" value="KZD36548.1"/>
    <property type="molecule type" value="Genomic_DNA"/>
</dbReference>
<reference evidence="2 3" key="1">
    <citation type="submission" date="2015-09" db="EMBL/GenBank/DDBJ databases">
        <title>Bacillus cereus food isolates.</title>
        <authorList>
            <person name="Boekhorst J."/>
        </authorList>
    </citation>
    <scope>NUCLEOTIDE SEQUENCE [LARGE SCALE GENOMIC DNA]</scope>
    <source>
        <strain evidence="2 3">B4082</strain>
    </source>
</reference>
<sequence length="51" mass="5549">MQSFVFFASTSKATLLIKGLGPIPIVHSILVFAYISRLNFNANSYGSLANK</sequence>
<accession>A0A162N322</accession>
<feature type="transmembrane region" description="Helical" evidence="1">
    <location>
        <begin position="15"/>
        <end position="35"/>
    </location>
</feature>
<keyword evidence="1" id="KW-1133">Transmembrane helix</keyword>
<dbReference type="Proteomes" id="UP000076501">
    <property type="component" value="Unassembled WGS sequence"/>
</dbReference>
<evidence type="ECO:0000313" key="2">
    <source>
        <dbReference type="EMBL" id="KZD36548.1"/>
    </source>
</evidence>
<proteinExistence type="predicted"/>
<protein>
    <submittedName>
        <fullName evidence="2">Uncharacterized protein</fullName>
    </submittedName>
</protein>
<name>A0A162N322_BACCE</name>
<organism evidence="2 3">
    <name type="scientific">Bacillus cereus</name>
    <dbReference type="NCBI Taxonomy" id="1396"/>
    <lineage>
        <taxon>Bacteria</taxon>
        <taxon>Bacillati</taxon>
        <taxon>Bacillota</taxon>
        <taxon>Bacilli</taxon>
        <taxon>Bacillales</taxon>
        <taxon>Bacillaceae</taxon>
        <taxon>Bacillus</taxon>
        <taxon>Bacillus cereus group</taxon>
    </lineage>
</organism>
<dbReference type="AlphaFoldDB" id="A0A162N322"/>
<keyword evidence="1" id="KW-0812">Transmembrane</keyword>
<gene>
    <name evidence="2" type="ORF">B4082_2365</name>
</gene>
<keyword evidence="1" id="KW-0472">Membrane</keyword>
<evidence type="ECO:0000313" key="3">
    <source>
        <dbReference type="Proteomes" id="UP000076501"/>
    </source>
</evidence>
<comment type="caution">
    <text evidence="2">The sequence shown here is derived from an EMBL/GenBank/DDBJ whole genome shotgun (WGS) entry which is preliminary data.</text>
</comment>
<evidence type="ECO:0000256" key="1">
    <source>
        <dbReference type="SAM" id="Phobius"/>
    </source>
</evidence>